<keyword evidence="12" id="KW-1185">Reference proteome</keyword>
<comment type="similarity">
    <text evidence="2 11">Belongs to the sulfotransferase 2 family.</text>
</comment>
<dbReference type="OrthoDB" id="2019940at2759"/>
<proteinExistence type="inferred from homology"/>
<dbReference type="GO" id="GO:0030166">
    <property type="term" value="P:proteoglycan biosynthetic process"/>
    <property type="evidence" value="ECO:0007669"/>
    <property type="project" value="TreeGrafter"/>
</dbReference>
<keyword evidence="6 11" id="KW-1133">Transmembrane helix</keyword>
<dbReference type="KEGG" id="pgut:117672727"/>
<dbReference type="RefSeq" id="XP_034285538.1">
    <property type="nucleotide sequence ID" value="XM_034429647.1"/>
</dbReference>
<dbReference type="AlphaFoldDB" id="A0A6P9CM62"/>
<evidence type="ECO:0000256" key="6">
    <source>
        <dbReference type="ARBA" id="ARBA00022989"/>
    </source>
</evidence>
<dbReference type="GO" id="GO:0000139">
    <property type="term" value="C:Golgi membrane"/>
    <property type="evidence" value="ECO:0007669"/>
    <property type="project" value="UniProtKB-SubCell"/>
</dbReference>
<evidence type="ECO:0000256" key="9">
    <source>
        <dbReference type="ARBA" id="ARBA00023180"/>
    </source>
</evidence>
<sequence>MNLKLIYVSVLAFGVAGLIVFTYLQSCIEDQRTGSEEKMQLQMINQQDFGSYSTEESEKAKENWIAGKYFHKDSKALIESEGYQEPNHFENRTEDSLTTNFSEDPKKVLKQLRGMNFSSNKHYLNKFFNRNNNWKVTNEIQERRKFLLRDICQKYVKKTQIPLVHMVSRIYVEDKYKVLYCEVPKAGCSNWKRILMILGGLANSAANISHNSVHYGGNLNKLDSYNLTEIQKRLKTYTKIIFVRDPMERLVSAFRDKFEHPNIYYHPVFGKAIIKKYRPNADKKALTTGSGVKFKEFIQYLLDPYRPLGMDIHWEQINKLCYPCDIDYNFIGKFETLEKDANYILKLINAPDEVQFPHFKDRHSTDKRTNSEVIRKYLSEIPAAERLQVYGFYYLDYLMFNYTIPYKAFQSDLMHNQPYL</sequence>
<keyword evidence="5 11" id="KW-0735">Signal-anchor</keyword>
<dbReference type="GO" id="GO:0016051">
    <property type="term" value="P:carbohydrate biosynthetic process"/>
    <property type="evidence" value="ECO:0007669"/>
    <property type="project" value="InterPro"/>
</dbReference>
<dbReference type="InterPro" id="IPR018011">
    <property type="entry name" value="Carb_sulfotrans_8-10"/>
</dbReference>
<dbReference type="OMA" id="HWNTSAN"/>
<dbReference type="Pfam" id="PF03567">
    <property type="entry name" value="Sulfotransfer_2"/>
    <property type="match status" value="1"/>
</dbReference>
<accession>A0A6P9CM62</accession>
<evidence type="ECO:0000256" key="3">
    <source>
        <dbReference type="ARBA" id="ARBA00022679"/>
    </source>
</evidence>
<evidence type="ECO:0000256" key="1">
    <source>
        <dbReference type="ARBA" id="ARBA00004323"/>
    </source>
</evidence>
<dbReference type="GO" id="GO:0008146">
    <property type="term" value="F:sulfotransferase activity"/>
    <property type="evidence" value="ECO:0007669"/>
    <property type="project" value="InterPro"/>
</dbReference>
<evidence type="ECO:0000313" key="12">
    <source>
        <dbReference type="Proteomes" id="UP001652622"/>
    </source>
</evidence>
<evidence type="ECO:0000256" key="8">
    <source>
        <dbReference type="ARBA" id="ARBA00023136"/>
    </source>
</evidence>
<comment type="subcellular location">
    <subcellularLocation>
        <location evidence="1 11">Golgi apparatus membrane</location>
        <topology evidence="1 11">Single-pass type II membrane protein</topology>
    </subcellularLocation>
</comment>
<evidence type="ECO:0000256" key="7">
    <source>
        <dbReference type="ARBA" id="ARBA00023034"/>
    </source>
</evidence>
<keyword evidence="8 11" id="KW-0472">Membrane</keyword>
<name>A0A6P9CM62_PANGU</name>
<keyword evidence="7 11" id="KW-0333">Golgi apparatus</keyword>
<keyword evidence="10 11" id="KW-0119">Carbohydrate metabolism</keyword>
<dbReference type="Proteomes" id="UP001652622">
    <property type="component" value="Unplaced"/>
</dbReference>
<evidence type="ECO:0000256" key="11">
    <source>
        <dbReference type="RuleBase" id="RU364020"/>
    </source>
</evidence>
<gene>
    <name evidence="13 14" type="primary">CHST9</name>
</gene>
<keyword evidence="3 11" id="KW-0808">Transferase</keyword>
<dbReference type="InterPro" id="IPR005331">
    <property type="entry name" value="Sulfotransferase"/>
</dbReference>
<reference evidence="13 14" key="1">
    <citation type="submission" date="2025-04" db="UniProtKB">
        <authorList>
            <consortium name="RefSeq"/>
        </authorList>
    </citation>
    <scope>IDENTIFICATION</scope>
    <source>
        <tissue evidence="13 14">Blood</tissue>
    </source>
</reference>
<dbReference type="EC" id="2.8.2.-" evidence="11"/>
<dbReference type="GeneID" id="117672727"/>
<evidence type="ECO:0000313" key="14">
    <source>
        <dbReference type="RefSeq" id="XP_034285538.1"/>
    </source>
</evidence>
<evidence type="ECO:0000256" key="5">
    <source>
        <dbReference type="ARBA" id="ARBA00022968"/>
    </source>
</evidence>
<evidence type="ECO:0000256" key="10">
    <source>
        <dbReference type="ARBA" id="ARBA00023277"/>
    </source>
</evidence>
<evidence type="ECO:0000313" key="13">
    <source>
        <dbReference type="RefSeq" id="XP_034285537.1"/>
    </source>
</evidence>
<evidence type="ECO:0000256" key="2">
    <source>
        <dbReference type="ARBA" id="ARBA00006339"/>
    </source>
</evidence>
<dbReference type="PANTHER" id="PTHR12137:SF6">
    <property type="entry name" value="CARBOHYDRATE SULFOTRANSFERASE 9"/>
    <property type="match status" value="1"/>
</dbReference>
<feature type="transmembrane region" description="Helical" evidence="11">
    <location>
        <begin position="5"/>
        <end position="24"/>
    </location>
</feature>
<evidence type="ECO:0000256" key="4">
    <source>
        <dbReference type="ARBA" id="ARBA00022692"/>
    </source>
</evidence>
<protein>
    <recommendedName>
        <fullName evidence="11">Carbohydrate sulfotransferase</fullName>
        <ecNumber evidence="11">2.8.2.-</ecNumber>
    </recommendedName>
</protein>
<organism evidence="12 14">
    <name type="scientific">Pantherophis guttatus</name>
    <name type="common">Corn snake</name>
    <name type="synonym">Elaphe guttata</name>
    <dbReference type="NCBI Taxonomy" id="94885"/>
    <lineage>
        <taxon>Eukaryota</taxon>
        <taxon>Metazoa</taxon>
        <taxon>Chordata</taxon>
        <taxon>Craniata</taxon>
        <taxon>Vertebrata</taxon>
        <taxon>Euteleostomi</taxon>
        <taxon>Lepidosauria</taxon>
        <taxon>Squamata</taxon>
        <taxon>Bifurcata</taxon>
        <taxon>Unidentata</taxon>
        <taxon>Episquamata</taxon>
        <taxon>Toxicofera</taxon>
        <taxon>Serpentes</taxon>
        <taxon>Colubroidea</taxon>
        <taxon>Colubridae</taxon>
        <taxon>Colubrinae</taxon>
        <taxon>Pantherophis</taxon>
    </lineage>
</organism>
<keyword evidence="4 11" id="KW-0812">Transmembrane</keyword>
<dbReference type="RefSeq" id="XP_034285537.1">
    <property type="nucleotide sequence ID" value="XM_034429646.1"/>
</dbReference>
<dbReference type="CTD" id="83539"/>
<dbReference type="PANTHER" id="PTHR12137">
    <property type="entry name" value="CARBOHYDRATE SULFOTRANSFERASE"/>
    <property type="match status" value="1"/>
</dbReference>
<keyword evidence="9 11" id="KW-0325">Glycoprotein</keyword>